<feature type="transmembrane region" description="Helical" evidence="11">
    <location>
        <begin position="44"/>
        <end position="65"/>
    </location>
</feature>
<evidence type="ECO:0000256" key="11">
    <source>
        <dbReference type="HAMAP-Rule" id="MF_01635"/>
    </source>
</evidence>
<dbReference type="InterPro" id="IPR044878">
    <property type="entry name" value="UbiA_sf"/>
</dbReference>
<evidence type="ECO:0000256" key="8">
    <source>
        <dbReference type="ARBA" id="ARBA00022692"/>
    </source>
</evidence>
<gene>
    <name evidence="11" type="primary">ubiA</name>
    <name evidence="13" type="ORF">I5731_03885</name>
</gene>
<keyword evidence="14" id="KW-1185">Reference proteome</keyword>
<evidence type="ECO:0000256" key="10">
    <source>
        <dbReference type="ARBA" id="ARBA00023136"/>
    </source>
</evidence>
<evidence type="ECO:0000256" key="7">
    <source>
        <dbReference type="ARBA" id="ARBA00022688"/>
    </source>
</evidence>
<keyword evidence="10 11" id="KW-0472">Membrane</keyword>
<dbReference type="FunFam" id="1.10.357.140:FF:000003">
    <property type="entry name" value="4-hydroxybenzoate polyprenyltransferase, mitochondrial"/>
    <property type="match status" value="1"/>
</dbReference>
<feature type="transmembrane region" description="Helical" evidence="11">
    <location>
        <begin position="169"/>
        <end position="186"/>
    </location>
</feature>
<evidence type="ECO:0000256" key="1">
    <source>
        <dbReference type="ARBA" id="ARBA00001946"/>
    </source>
</evidence>
<keyword evidence="6 11" id="KW-0808">Transferase</keyword>
<dbReference type="InterPro" id="IPR030470">
    <property type="entry name" value="UbiA_prenylTrfase_CS"/>
</dbReference>
<feature type="transmembrane region" description="Helical" evidence="11">
    <location>
        <begin position="301"/>
        <end position="322"/>
    </location>
</feature>
<comment type="cofactor">
    <cofactor evidence="1 11">
        <name>Mg(2+)</name>
        <dbReference type="ChEBI" id="CHEBI:18420"/>
    </cofactor>
</comment>
<feature type="transmembrane region" description="Helical" evidence="11">
    <location>
        <begin position="141"/>
        <end position="160"/>
    </location>
</feature>
<dbReference type="GO" id="GO:0008412">
    <property type="term" value="F:4-hydroxybenzoate polyprenyltransferase activity"/>
    <property type="evidence" value="ECO:0007669"/>
    <property type="project" value="UniProtKB-UniRule"/>
</dbReference>
<dbReference type="HAMAP" id="MF_01635">
    <property type="entry name" value="UbiA"/>
    <property type="match status" value="1"/>
</dbReference>
<dbReference type="CDD" id="cd13959">
    <property type="entry name" value="PT_UbiA_COQ2"/>
    <property type="match status" value="1"/>
</dbReference>
<dbReference type="PANTHER" id="PTHR11048">
    <property type="entry name" value="PRENYLTRANSFERASES"/>
    <property type="match status" value="1"/>
</dbReference>
<comment type="function">
    <text evidence="11">Catalyzes the prenylation of para-hydroxybenzoate (PHB) with an all-trans polyprenyl group. Mediates the second step in the final reaction sequence of ubiquinone-8 (UQ-8) biosynthesis, which is the condensation of the polyisoprenoid side chain with PHB, generating the first membrane-bound Q intermediate 3-octaprenyl-4-hydroxybenzoate.</text>
</comment>
<organism evidence="13 14">
    <name type="scientific">Methylobrevis albus</name>
    <dbReference type="NCBI Taxonomy" id="2793297"/>
    <lineage>
        <taxon>Bacteria</taxon>
        <taxon>Pseudomonadati</taxon>
        <taxon>Pseudomonadota</taxon>
        <taxon>Alphaproteobacteria</taxon>
        <taxon>Hyphomicrobiales</taxon>
        <taxon>Pleomorphomonadaceae</taxon>
        <taxon>Methylobrevis</taxon>
    </lineage>
</organism>
<comment type="pathway">
    <text evidence="11">Cofactor biosynthesis; ubiquinone biosynthesis.</text>
</comment>
<accession>A0A931HYV6</accession>
<dbReference type="Pfam" id="PF01040">
    <property type="entry name" value="UbiA"/>
    <property type="match status" value="1"/>
</dbReference>
<feature type="transmembrane region" description="Helical" evidence="11">
    <location>
        <begin position="262"/>
        <end position="280"/>
    </location>
</feature>
<evidence type="ECO:0000256" key="9">
    <source>
        <dbReference type="ARBA" id="ARBA00022989"/>
    </source>
</evidence>
<comment type="subcellular location">
    <subcellularLocation>
        <location evidence="11">Cell inner membrane</location>
        <topology evidence="11">Multi-pass membrane protein</topology>
    </subcellularLocation>
    <subcellularLocation>
        <location evidence="2">Membrane</location>
        <topology evidence="2">Multi-pass membrane protein</topology>
    </subcellularLocation>
</comment>
<dbReference type="InterPro" id="IPR000537">
    <property type="entry name" value="UbiA_prenyltransferase"/>
</dbReference>
<dbReference type="NCBIfam" id="TIGR01474">
    <property type="entry name" value="ubiA_proteo"/>
    <property type="match status" value="1"/>
</dbReference>
<dbReference type="PROSITE" id="PS00943">
    <property type="entry name" value="UBIA"/>
    <property type="match status" value="1"/>
</dbReference>
<feature type="transmembrane region" description="Helical" evidence="11">
    <location>
        <begin position="237"/>
        <end position="256"/>
    </location>
</feature>
<evidence type="ECO:0000256" key="12">
    <source>
        <dbReference type="NCBIfam" id="TIGR01474"/>
    </source>
</evidence>
<name>A0A931HYV6_9HYPH</name>
<keyword evidence="9 11" id="KW-1133">Transmembrane helix</keyword>
<dbReference type="InterPro" id="IPR039653">
    <property type="entry name" value="Prenyltransferase"/>
</dbReference>
<dbReference type="RefSeq" id="WP_197310040.1">
    <property type="nucleotide sequence ID" value="NZ_JADZLT010000040.1"/>
</dbReference>
<evidence type="ECO:0000256" key="6">
    <source>
        <dbReference type="ARBA" id="ARBA00022679"/>
    </source>
</evidence>
<evidence type="ECO:0000313" key="13">
    <source>
        <dbReference type="EMBL" id="MBH0236955.1"/>
    </source>
</evidence>
<comment type="caution">
    <text evidence="13">The sequence shown here is derived from an EMBL/GenBank/DDBJ whole genome shotgun (WGS) entry which is preliminary data.</text>
</comment>
<evidence type="ECO:0000256" key="5">
    <source>
        <dbReference type="ARBA" id="ARBA00022519"/>
    </source>
</evidence>
<evidence type="ECO:0000256" key="4">
    <source>
        <dbReference type="ARBA" id="ARBA00022475"/>
    </source>
</evidence>
<dbReference type="EC" id="2.5.1.39" evidence="11 12"/>
<keyword evidence="11" id="KW-0460">Magnesium</keyword>
<dbReference type="Gene3D" id="1.20.120.1780">
    <property type="entry name" value="UbiA prenyltransferase"/>
    <property type="match status" value="1"/>
</dbReference>
<sequence>MSELPRRDAPTGSVADAAPGNWVDRLLPQALRPYAQLARFDRPIGWWLLMWPCWWAAALVAIAAGRPGPDLWHLALFFVGAVVMRGAGCTWNDITDRDIDAQVARTRSRPIPAGRVSVRQALVFMALQALVGLAVLLQFNLFTIGLGLASVGVVAIYPFMKRITGHPQIVLGLAFSWGALVGWSAVAGQVDIAAWILYAGCVAWTVGYDTLYAHQDREDDAMIGLGSTALTYGDKSAPFIGGCYIATTLAFAIALYSAGAGVLAWVGLAGFAMHLAWQIARFDHTDGALCLKLFKSNTQAGWIFFAGLVADGLIAAAMAPAAP</sequence>
<dbReference type="InterPro" id="IPR006370">
    <property type="entry name" value="HB_polyprenyltransferase-like"/>
</dbReference>
<reference evidence="13" key="1">
    <citation type="submission" date="2020-12" db="EMBL/GenBank/DDBJ databases">
        <title>Methylobrevis albus sp. nov., isolated from fresh water lack sediment.</title>
        <authorList>
            <person name="Zou Q."/>
        </authorList>
    </citation>
    <scope>NUCLEOTIDE SEQUENCE</scope>
    <source>
        <strain evidence="13">L22</strain>
    </source>
</reference>
<dbReference type="EMBL" id="JADZLT010000040">
    <property type="protein sequence ID" value="MBH0236955.1"/>
    <property type="molecule type" value="Genomic_DNA"/>
</dbReference>
<comment type="similarity">
    <text evidence="3 11">Belongs to the UbiA prenyltransferase family.</text>
</comment>
<dbReference type="Proteomes" id="UP000631694">
    <property type="component" value="Unassembled WGS sequence"/>
</dbReference>
<dbReference type="GO" id="GO:0005886">
    <property type="term" value="C:plasma membrane"/>
    <property type="evidence" value="ECO:0007669"/>
    <property type="project" value="UniProtKB-SubCell"/>
</dbReference>
<proteinExistence type="inferred from homology"/>
<dbReference type="FunFam" id="1.20.120.1780:FF:000001">
    <property type="entry name" value="4-hydroxybenzoate octaprenyltransferase"/>
    <property type="match status" value="1"/>
</dbReference>
<keyword evidence="5 11" id="KW-0997">Cell inner membrane</keyword>
<keyword evidence="4 11" id="KW-1003">Cell membrane</keyword>
<keyword evidence="7 11" id="KW-0831">Ubiquinone biosynthesis</keyword>
<keyword evidence="8 11" id="KW-0812">Transmembrane</keyword>
<dbReference type="PANTHER" id="PTHR11048:SF28">
    <property type="entry name" value="4-HYDROXYBENZOATE POLYPRENYLTRANSFERASE, MITOCHONDRIAL"/>
    <property type="match status" value="1"/>
</dbReference>
<evidence type="ECO:0000256" key="3">
    <source>
        <dbReference type="ARBA" id="ARBA00005985"/>
    </source>
</evidence>
<protein>
    <recommendedName>
        <fullName evidence="11 12">4-hydroxybenzoate octaprenyltransferase</fullName>
        <ecNumber evidence="11 12">2.5.1.39</ecNumber>
    </recommendedName>
    <alternativeName>
        <fullName evidence="11">4-HB polyprenyltransferase</fullName>
    </alternativeName>
</protein>
<comment type="catalytic activity">
    <reaction evidence="11">
        <text>all-trans-octaprenyl diphosphate + 4-hydroxybenzoate = 4-hydroxy-3-(all-trans-octaprenyl)benzoate + diphosphate</text>
        <dbReference type="Rhea" id="RHEA:27782"/>
        <dbReference type="ChEBI" id="CHEBI:1617"/>
        <dbReference type="ChEBI" id="CHEBI:17879"/>
        <dbReference type="ChEBI" id="CHEBI:33019"/>
        <dbReference type="ChEBI" id="CHEBI:57711"/>
        <dbReference type="EC" id="2.5.1.39"/>
    </reaction>
</comment>
<evidence type="ECO:0000256" key="2">
    <source>
        <dbReference type="ARBA" id="ARBA00004141"/>
    </source>
</evidence>
<dbReference type="AlphaFoldDB" id="A0A931HYV6"/>
<feature type="transmembrane region" description="Helical" evidence="11">
    <location>
        <begin position="192"/>
        <end position="212"/>
    </location>
</feature>
<dbReference type="Gene3D" id="1.10.357.140">
    <property type="entry name" value="UbiA prenyltransferase"/>
    <property type="match status" value="1"/>
</dbReference>
<evidence type="ECO:0000313" key="14">
    <source>
        <dbReference type="Proteomes" id="UP000631694"/>
    </source>
</evidence>
<dbReference type="GO" id="GO:0006744">
    <property type="term" value="P:ubiquinone biosynthetic process"/>
    <property type="evidence" value="ECO:0007669"/>
    <property type="project" value="UniProtKB-UniRule"/>
</dbReference>